<comment type="caution">
    <text evidence="11">The sequence shown here is derived from an EMBL/GenBank/DDBJ whole genome shotgun (WGS) entry which is preliminary data.</text>
</comment>
<feature type="compositionally biased region" description="Low complexity" evidence="9">
    <location>
        <begin position="59"/>
        <end position="73"/>
    </location>
</feature>
<feature type="region of interest" description="Disordered" evidence="9">
    <location>
        <begin position="59"/>
        <end position="96"/>
    </location>
</feature>
<keyword evidence="4 8" id="KW-0378">Hydrolase</keyword>
<evidence type="ECO:0000256" key="3">
    <source>
        <dbReference type="ARBA" id="ARBA00022750"/>
    </source>
</evidence>
<proteinExistence type="inferred from homology"/>
<dbReference type="AlphaFoldDB" id="A0A9P4PXS2"/>
<dbReference type="OrthoDB" id="2747330at2759"/>
<dbReference type="CDD" id="cd06097">
    <property type="entry name" value="Aspergillopepsin_like"/>
    <property type="match status" value="1"/>
</dbReference>
<dbReference type="PRINTS" id="PR00792">
    <property type="entry name" value="PEPSIN"/>
</dbReference>
<feature type="compositionally biased region" description="Polar residues" evidence="9">
    <location>
        <begin position="82"/>
        <end position="94"/>
    </location>
</feature>
<evidence type="ECO:0000256" key="9">
    <source>
        <dbReference type="SAM" id="MobiDB-lite"/>
    </source>
</evidence>
<gene>
    <name evidence="11" type="ORF">K431DRAFT_236350</name>
</gene>
<evidence type="ECO:0000256" key="6">
    <source>
        <dbReference type="ARBA" id="ARBA00055396"/>
    </source>
</evidence>
<dbReference type="FunFam" id="2.40.70.10:FF:000024">
    <property type="entry name" value="Endothiapepsin"/>
    <property type="match status" value="1"/>
</dbReference>
<keyword evidence="2 8" id="KW-0645">Protease</keyword>
<dbReference type="GO" id="GO:0006508">
    <property type="term" value="P:proteolysis"/>
    <property type="evidence" value="ECO:0007669"/>
    <property type="project" value="UniProtKB-KW"/>
</dbReference>
<protein>
    <submittedName>
        <fullName evidence="11">Asp-domain-containing protein</fullName>
    </submittedName>
</protein>
<dbReference type="Proteomes" id="UP000799441">
    <property type="component" value="Unassembled WGS sequence"/>
</dbReference>
<dbReference type="PANTHER" id="PTHR47966">
    <property type="entry name" value="BETA-SITE APP-CLEAVING ENZYME, ISOFORM A-RELATED"/>
    <property type="match status" value="1"/>
</dbReference>
<accession>A0A9P4PXS2</accession>
<dbReference type="PROSITE" id="PS51767">
    <property type="entry name" value="PEPTIDASE_A1"/>
    <property type="match status" value="1"/>
</dbReference>
<evidence type="ECO:0000256" key="8">
    <source>
        <dbReference type="RuleBase" id="RU000454"/>
    </source>
</evidence>
<dbReference type="InterPro" id="IPR001969">
    <property type="entry name" value="Aspartic_peptidase_AS"/>
</dbReference>
<evidence type="ECO:0000256" key="1">
    <source>
        <dbReference type="ARBA" id="ARBA00007447"/>
    </source>
</evidence>
<comment type="function">
    <text evidence="6">Secreted aspartic endopeptidase that allows assimilation of proteinaceous substrates. The scissile peptide bond is attacked by a nucleophilic water molecule activated by two aspartic residues in the active site. Shows a broad primary substrate specificity. Favors hydrophobic residues at the P1 and P1' positions.</text>
</comment>
<dbReference type="InterPro" id="IPR001461">
    <property type="entry name" value="Aspartic_peptidase_A1"/>
</dbReference>
<dbReference type="InterPro" id="IPR021109">
    <property type="entry name" value="Peptidase_aspartic_dom_sf"/>
</dbReference>
<dbReference type="GO" id="GO:0004190">
    <property type="term" value="F:aspartic-type endopeptidase activity"/>
    <property type="evidence" value="ECO:0007669"/>
    <property type="project" value="UniProtKB-KW"/>
</dbReference>
<comment type="similarity">
    <text evidence="1 8">Belongs to the peptidase A1 family.</text>
</comment>
<dbReference type="SUPFAM" id="SSF50630">
    <property type="entry name" value="Acid proteases"/>
    <property type="match status" value="1"/>
</dbReference>
<dbReference type="InterPro" id="IPR034163">
    <property type="entry name" value="Aspergillopepsin-like_cat_dom"/>
</dbReference>
<evidence type="ECO:0000256" key="2">
    <source>
        <dbReference type="ARBA" id="ARBA00022670"/>
    </source>
</evidence>
<feature type="domain" description="Peptidase A1" evidence="10">
    <location>
        <begin position="94"/>
        <end position="406"/>
    </location>
</feature>
<evidence type="ECO:0000313" key="11">
    <source>
        <dbReference type="EMBL" id="KAF2716004.1"/>
    </source>
</evidence>
<dbReference type="Pfam" id="PF00026">
    <property type="entry name" value="Asp"/>
    <property type="match status" value="1"/>
</dbReference>
<dbReference type="Gene3D" id="2.40.70.10">
    <property type="entry name" value="Acid Proteases"/>
    <property type="match status" value="2"/>
</dbReference>
<feature type="active site" evidence="7">
    <location>
        <position position="110"/>
    </location>
</feature>
<sequence length="409" mass="42808">MHKIFAKYGWLEQGITPLGLELHSGISEPVESLLSNVFGPTSTAAAVQTSVAPHFAASNATTTSAGSSGTGSPTSGGDGTAEVTSTPEDNNSEYLTPVTVGGQKLTLDFDTGSADLWVFSSQMSSSEQGQHGIYDPSKSSNYQNLTGGTWKIQYGDQSGASGTVGYDVVAVGEATATKQAVELATQVSQQFEQDTNSDGLLGLAFGSINTVKVNGRATPQKTFFENVMDSLEKPLFSVDLNEQDGTYEFGAIDDSKYSGELHYVDIDNSGGFWQFDSTEYSVGGKTSQNSGASPAIADTGTSLLLTDDAVVKAYYAQVNGAKLDSTQGGYVYPCSADLPDFGVQVGDYMVNLKGSGLTYAQIDQTGKQCFGGIQSNAGAGVQIFGDVLLRQTYAVFDGGNLQFGIAPKN</sequence>
<dbReference type="InterPro" id="IPR033121">
    <property type="entry name" value="PEPTIDASE_A1"/>
</dbReference>
<dbReference type="PROSITE" id="PS00141">
    <property type="entry name" value="ASP_PROTEASE"/>
    <property type="match status" value="2"/>
</dbReference>
<evidence type="ECO:0000256" key="7">
    <source>
        <dbReference type="PIRSR" id="PIRSR601461-1"/>
    </source>
</evidence>
<keyword evidence="3 8" id="KW-0064">Aspartyl protease</keyword>
<feature type="active site" evidence="7">
    <location>
        <position position="298"/>
    </location>
</feature>
<organism evidence="11 12">
    <name type="scientific">Polychaeton citri CBS 116435</name>
    <dbReference type="NCBI Taxonomy" id="1314669"/>
    <lineage>
        <taxon>Eukaryota</taxon>
        <taxon>Fungi</taxon>
        <taxon>Dikarya</taxon>
        <taxon>Ascomycota</taxon>
        <taxon>Pezizomycotina</taxon>
        <taxon>Dothideomycetes</taxon>
        <taxon>Dothideomycetidae</taxon>
        <taxon>Capnodiales</taxon>
        <taxon>Capnodiaceae</taxon>
        <taxon>Polychaeton</taxon>
    </lineage>
</organism>
<dbReference type="FunFam" id="2.40.70.10:FF:000026">
    <property type="entry name" value="Endothiapepsin"/>
    <property type="match status" value="1"/>
</dbReference>
<keyword evidence="12" id="KW-1185">Reference proteome</keyword>
<dbReference type="PANTHER" id="PTHR47966:SF1">
    <property type="entry name" value="ASPARTYL PROTEINASE"/>
    <property type="match status" value="1"/>
</dbReference>
<evidence type="ECO:0000256" key="4">
    <source>
        <dbReference type="ARBA" id="ARBA00022801"/>
    </source>
</evidence>
<name>A0A9P4PXS2_9PEZI</name>
<reference evidence="11" key="1">
    <citation type="journal article" date="2020" name="Stud. Mycol.">
        <title>101 Dothideomycetes genomes: a test case for predicting lifestyles and emergence of pathogens.</title>
        <authorList>
            <person name="Haridas S."/>
            <person name="Albert R."/>
            <person name="Binder M."/>
            <person name="Bloem J."/>
            <person name="Labutti K."/>
            <person name="Salamov A."/>
            <person name="Andreopoulos B."/>
            <person name="Baker S."/>
            <person name="Barry K."/>
            <person name="Bills G."/>
            <person name="Bluhm B."/>
            <person name="Cannon C."/>
            <person name="Castanera R."/>
            <person name="Culley D."/>
            <person name="Daum C."/>
            <person name="Ezra D."/>
            <person name="Gonzalez J."/>
            <person name="Henrissat B."/>
            <person name="Kuo A."/>
            <person name="Liang C."/>
            <person name="Lipzen A."/>
            <person name="Lutzoni F."/>
            <person name="Magnuson J."/>
            <person name="Mondo S."/>
            <person name="Nolan M."/>
            <person name="Ohm R."/>
            <person name="Pangilinan J."/>
            <person name="Park H.-J."/>
            <person name="Ramirez L."/>
            <person name="Alfaro M."/>
            <person name="Sun H."/>
            <person name="Tritt A."/>
            <person name="Yoshinaga Y."/>
            <person name="Zwiers L.-H."/>
            <person name="Turgeon B."/>
            <person name="Goodwin S."/>
            <person name="Spatafora J."/>
            <person name="Crous P."/>
            <person name="Grigoriev I."/>
        </authorList>
    </citation>
    <scope>NUCLEOTIDE SEQUENCE</scope>
    <source>
        <strain evidence="11">CBS 116435</strain>
    </source>
</reference>
<evidence type="ECO:0000259" key="10">
    <source>
        <dbReference type="PROSITE" id="PS51767"/>
    </source>
</evidence>
<evidence type="ECO:0000256" key="5">
    <source>
        <dbReference type="ARBA" id="ARBA00023180"/>
    </source>
</evidence>
<dbReference type="EMBL" id="MU003907">
    <property type="protein sequence ID" value="KAF2716004.1"/>
    <property type="molecule type" value="Genomic_DNA"/>
</dbReference>
<evidence type="ECO:0000313" key="12">
    <source>
        <dbReference type="Proteomes" id="UP000799441"/>
    </source>
</evidence>
<keyword evidence="5" id="KW-0325">Glycoprotein</keyword>